<dbReference type="Proteomes" id="UP001162131">
    <property type="component" value="Unassembled WGS sequence"/>
</dbReference>
<reference evidence="1" key="1">
    <citation type="submission" date="2021-09" db="EMBL/GenBank/DDBJ databases">
        <authorList>
            <consortium name="AG Swart"/>
            <person name="Singh M."/>
            <person name="Singh A."/>
            <person name="Seah K."/>
            <person name="Emmerich C."/>
        </authorList>
    </citation>
    <scope>NUCLEOTIDE SEQUENCE</scope>
    <source>
        <strain evidence="1">ATCC30299</strain>
    </source>
</reference>
<evidence type="ECO:0000313" key="1">
    <source>
        <dbReference type="EMBL" id="CAG9329511.1"/>
    </source>
</evidence>
<evidence type="ECO:0000313" key="2">
    <source>
        <dbReference type="Proteomes" id="UP001162131"/>
    </source>
</evidence>
<keyword evidence="2" id="KW-1185">Reference proteome</keyword>
<dbReference type="EMBL" id="CAJZBQ010000048">
    <property type="protein sequence ID" value="CAG9329511.1"/>
    <property type="molecule type" value="Genomic_DNA"/>
</dbReference>
<protein>
    <submittedName>
        <fullName evidence="1">Uncharacterized protein</fullName>
    </submittedName>
</protein>
<name>A0AAU9K8N8_9CILI</name>
<dbReference type="InterPro" id="IPR015915">
    <property type="entry name" value="Kelch-typ_b-propeller"/>
</dbReference>
<proteinExistence type="predicted"/>
<dbReference type="Gene3D" id="2.120.10.80">
    <property type="entry name" value="Kelch-type beta propeller"/>
    <property type="match status" value="1"/>
</dbReference>
<organism evidence="1 2">
    <name type="scientific">Blepharisma stoltei</name>
    <dbReference type="NCBI Taxonomy" id="1481888"/>
    <lineage>
        <taxon>Eukaryota</taxon>
        <taxon>Sar</taxon>
        <taxon>Alveolata</taxon>
        <taxon>Ciliophora</taxon>
        <taxon>Postciliodesmatophora</taxon>
        <taxon>Heterotrichea</taxon>
        <taxon>Heterotrichida</taxon>
        <taxon>Blepharismidae</taxon>
        <taxon>Blepharisma</taxon>
    </lineage>
</organism>
<comment type="caution">
    <text evidence="1">The sequence shown here is derived from an EMBL/GenBank/DDBJ whole genome shotgun (WGS) entry which is preliminary data.</text>
</comment>
<accession>A0AAU9K8N8</accession>
<dbReference type="SUPFAM" id="SSF50965">
    <property type="entry name" value="Galactose oxidase, central domain"/>
    <property type="match status" value="1"/>
</dbReference>
<gene>
    <name evidence="1" type="ORF">BSTOLATCC_MIC49144</name>
</gene>
<dbReference type="AlphaFoldDB" id="A0AAU9K8N8"/>
<dbReference type="InterPro" id="IPR011043">
    <property type="entry name" value="Gal_Oxase/kelch_b-propeller"/>
</dbReference>
<sequence length="648" mass="74688">MMTKKCFESGCTNEVEYSCKCSSPKTLSCEVHIGKHVNLPDRVHNLESMFIQPCEGTKEAILEFLTIENSKCSELRRKIIDSFNKCPFNLKRNLRDFRKKLDDCSGEINDLFAKISQVKKVSKLEQDPILGLLVLQPGEAAEKVKLMIIAMKDWYNGARFFYIIAEKLASLNRSFAKEKGDAYLENMNMQNTPETDNKTIESANVKDSVSSIMNENSESLKGPENASKWIKKSLKSEASLLYSKISAVSNYLNSEPKETESALNLIDTLRNKTAEIMSRPNDSEIEMDFNTTCSAIHIHSLFYYPPLRQACQDYFKAYQQKTSIYNVIRDEDDRTNLIIYSTETEAQEIKILHTPDPLDSCTCITQLPNGKLFCFGNYDFGVTVLIDVNGESEVLPSGTPCRESSCIYFNNSVYCFGGYYNDSLTLSSRFDLDQKRWIELIPMPENDYSCNSIVFNGNILISGYRNRNLWLYSIDIDSFSTIPYEFAKKKRKILINAERIYLIECGNGSIYESEIGSYSNWRRIGKSKINCNPDQVYFSYNKGGICISVLFGSIREYYYFNIDQKIIIDVAYYDEHISLRRVGKKIQVLRSDNQNFKIDPYYLDECNAKDIDLKTLDRIKRTWIRKISRSSRKLWRSNQNHAKHSQVL</sequence>